<evidence type="ECO:0000256" key="1">
    <source>
        <dbReference type="ARBA" id="ARBA00004370"/>
    </source>
</evidence>
<dbReference type="PANTHER" id="PTHR18843:SF7">
    <property type="entry name" value="LAMINA-ASSOCIATED POLYPEPTIDE 1B ISOFORM 1-RELATED"/>
    <property type="match status" value="1"/>
</dbReference>
<name>A0A212FEI7_DANPL</name>
<dbReference type="PANTHER" id="PTHR18843">
    <property type="entry name" value="TORSIN-1A-INTERACTING PROTEIN"/>
    <property type="match status" value="1"/>
</dbReference>
<evidence type="ECO:0000256" key="5">
    <source>
        <dbReference type="SAM" id="MobiDB-lite"/>
    </source>
</evidence>
<keyword evidence="8" id="KW-1185">Reference proteome</keyword>
<dbReference type="eggNOG" id="ENOG502TCXQ">
    <property type="taxonomic scope" value="Eukaryota"/>
</dbReference>
<keyword evidence="2 6" id="KW-0812">Transmembrane</keyword>
<dbReference type="Gene3D" id="3.40.50.12190">
    <property type="match status" value="1"/>
</dbReference>
<evidence type="ECO:0000256" key="6">
    <source>
        <dbReference type="SAM" id="Phobius"/>
    </source>
</evidence>
<keyword evidence="4 6" id="KW-0472">Membrane</keyword>
<organism evidence="7 8">
    <name type="scientific">Danaus plexippus plexippus</name>
    <dbReference type="NCBI Taxonomy" id="278856"/>
    <lineage>
        <taxon>Eukaryota</taxon>
        <taxon>Metazoa</taxon>
        <taxon>Ecdysozoa</taxon>
        <taxon>Arthropoda</taxon>
        <taxon>Hexapoda</taxon>
        <taxon>Insecta</taxon>
        <taxon>Pterygota</taxon>
        <taxon>Neoptera</taxon>
        <taxon>Endopterygota</taxon>
        <taxon>Lepidoptera</taxon>
        <taxon>Glossata</taxon>
        <taxon>Ditrysia</taxon>
        <taxon>Papilionoidea</taxon>
        <taxon>Nymphalidae</taxon>
        <taxon>Danainae</taxon>
        <taxon>Danaini</taxon>
        <taxon>Danaina</taxon>
        <taxon>Danaus</taxon>
        <taxon>Danaus</taxon>
    </lineage>
</organism>
<comment type="subcellular location">
    <subcellularLocation>
        <location evidence="1">Membrane</location>
    </subcellularLocation>
</comment>
<dbReference type="GO" id="GO:0001671">
    <property type="term" value="F:ATPase activator activity"/>
    <property type="evidence" value="ECO:0007669"/>
    <property type="project" value="InterPro"/>
</dbReference>
<dbReference type="EMBL" id="AGBW02008937">
    <property type="protein sequence ID" value="OWR52130.1"/>
    <property type="molecule type" value="Genomic_DNA"/>
</dbReference>
<keyword evidence="3 6" id="KW-1133">Transmembrane helix</keyword>
<dbReference type="Proteomes" id="UP000007151">
    <property type="component" value="Unassembled WGS sequence"/>
</dbReference>
<evidence type="ECO:0000313" key="7">
    <source>
        <dbReference type="EMBL" id="OWR52130.1"/>
    </source>
</evidence>
<dbReference type="GO" id="GO:0016020">
    <property type="term" value="C:membrane"/>
    <property type="evidence" value="ECO:0007669"/>
    <property type="project" value="UniProtKB-SubCell"/>
</dbReference>
<gene>
    <name evidence="7" type="ORF">KGM_213093</name>
</gene>
<accession>A0A212FEI7</accession>
<comment type="caution">
    <text evidence="7">The sequence shown here is derived from an EMBL/GenBank/DDBJ whole genome shotgun (WGS) entry which is preliminary data.</text>
</comment>
<feature type="transmembrane region" description="Helical" evidence="6">
    <location>
        <begin position="147"/>
        <end position="165"/>
    </location>
</feature>
<evidence type="ECO:0000256" key="4">
    <source>
        <dbReference type="ARBA" id="ARBA00023136"/>
    </source>
</evidence>
<reference evidence="7 8" key="1">
    <citation type="journal article" date="2011" name="Cell">
        <title>The monarch butterfly genome yields insights into long-distance migration.</title>
        <authorList>
            <person name="Zhan S."/>
            <person name="Merlin C."/>
            <person name="Boore J.L."/>
            <person name="Reppert S.M."/>
        </authorList>
    </citation>
    <scope>NUCLEOTIDE SEQUENCE [LARGE SCALE GENOMIC DNA]</scope>
    <source>
        <strain evidence="7">F-2</strain>
    </source>
</reference>
<evidence type="ECO:0000256" key="3">
    <source>
        <dbReference type="ARBA" id="ARBA00022989"/>
    </source>
</evidence>
<feature type="region of interest" description="Disordered" evidence="5">
    <location>
        <begin position="1"/>
        <end position="35"/>
    </location>
</feature>
<feature type="compositionally biased region" description="Polar residues" evidence="5">
    <location>
        <begin position="23"/>
        <end position="33"/>
    </location>
</feature>
<sequence>MTSNSDELDRVRNIVPSARRSIHSQSINSSRKQNMGKYGLKGELNLSEPGVDEVDNIMSKILTTKSSPILAENKSRRYSYHVNEETDDDDYDEMGFDTAIENMSGRSINSDSSSINYNLIDTSPSRQNNMNRKPSPDFNRKKKGFNAVIYIVLPVIVCAGSLMLYNMRASGESEMDVYDKQSFYNDVKHLGIKYKVPDNAILKVRAGITTISERHDTGSFIFTYNSEDINYNPIKFDQFIEDIAAKASKYLRNNTREIHHLVINPTNLIVQTEKEFMNLYQKDVDERGVMLIKDVDNIPSHLAMAFHYYCDEYNPLVKKSAIFLTLNLAKCSNGSETKSTHDYIEKCLARKWNTIDKDKLGPLLTRVVNIVIDATRIL</sequence>
<dbReference type="InterPro" id="IPR008662">
    <property type="entry name" value="TOIP1/2"/>
</dbReference>
<protein>
    <submittedName>
        <fullName evidence="7">Uncharacterized protein</fullName>
    </submittedName>
</protein>
<evidence type="ECO:0000313" key="8">
    <source>
        <dbReference type="Proteomes" id="UP000007151"/>
    </source>
</evidence>
<dbReference type="InterPro" id="IPR038599">
    <property type="entry name" value="LAP1C-like_C_sf"/>
</dbReference>
<dbReference type="KEGG" id="dpl:KGM_213093"/>
<proteinExistence type="predicted"/>
<evidence type="ECO:0000256" key="2">
    <source>
        <dbReference type="ARBA" id="ARBA00022692"/>
    </source>
</evidence>
<dbReference type="STRING" id="278856.A0A212FEI7"/>
<dbReference type="GO" id="GO:0061024">
    <property type="term" value="P:membrane organization"/>
    <property type="evidence" value="ECO:0007669"/>
    <property type="project" value="TreeGrafter"/>
</dbReference>
<dbReference type="AlphaFoldDB" id="A0A212FEI7"/>